<dbReference type="GO" id="GO:0050660">
    <property type="term" value="F:flavin adenine dinucleotide binding"/>
    <property type="evidence" value="ECO:0007669"/>
    <property type="project" value="InterPro"/>
</dbReference>
<dbReference type="InterPro" id="IPR037069">
    <property type="entry name" value="AcylCoA_DH/ox_N_sf"/>
</dbReference>
<dbReference type="InterPro" id="IPR036250">
    <property type="entry name" value="AcylCo_DH-like_C"/>
</dbReference>
<evidence type="ECO:0000256" key="2">
    <source>
        <dbReference type="ARBA" id="ARBA00009347"/>
    </source>
</evidence>
<dbReference type="InterPro" id="IPR009075">
    <property type="entry name" value="AcylCo_DH/oxidase_C"/>
</dbReference>
<gene>
    <name evidence="8" type="ORF">MPUL_13850</name>
</gene>
<dbReference type="Gene3D" id="1.10.540.10">
    <property type="entry name" value="Acyl-CoA dehydrogenase/oxidase, N-terminal domain"/>
    <property type="match status" value="1"/>
</dbReference>
<feature type="domain" description="Acyl-CoA dehydrogenase/oxidase C-terminal" evidence="6">
    <location>
        <begin position="182"/>
        <end position="295"/>
    </location>
</feature>
<keyword evidence="5" id="KW-0560">Oxidoreductase</keyword>
<evidence type="ECO:0000259" key="6">
    <source>
        <dbReference type="Pfam" id="PF00441"/>
    </source>
</evidence>
<evidence type="ECO:0000313" key="8">
    <source>
        <dbReference type="EMBL" id="BBY80227.1"/>
    </source>
</evidence>
<protein>
    <submittedName>
        <fullName evidence="8">Acyl-CoA dehydrogenase</fullName>
    </submittedName>
</protein>
<proteinExistence type="inferred from homology"/>
<dbReference type="InterPro" id="IPR013786">
    <property type="entry name" value="AcylCoA_DH/ox_N"/>
</dbReference>
<keyword evidence="3" id="KW-0285">Flavoprotein</keyword>
<name>A0A7I7UG00_MYCPV</name>
<dbReference type="GO" id="GO:0003995">
    <property type="term" value="F:acyl-CoA dehydrogenase activity"/>
    <property type="evidence" value="ECO:0007669"/>
    <property type="project" value="TreeGrafter"/>
</dbReference>
<dbReference type="SUPFAM" id="SSF47203">
    <property type="entry name" value="Acyl-CoA dehydrogenase C-terminal domain-like"/>
    <property type="match status" value="1"/>
</dbReference>
<dbReference type="Proteomes" id="UP000467252">
    <property type="component" value="Chromosome"/>
</dbReference>
<feature type="domain" description="Acyl-CoA dehydrogenase/oxidase N-terminal" evidence="7">
    <location>
        <begin position="9"/>
        <end position="77"/>
    </location>
</feature>
<evidence type="ECO:0000256" key="1">
    <source>
        <dbReference type="ARBA" id="ARBA00001974"/>
    </source>
</evidence>
<dbReference type="PANTHER" id="PTHR43884">
    <property type="entry name" value="ACYL-COA DEHYDROGENASE"/>
    <property type="match status" value="1"/>
</dbReference>
<dbReference type="PANTHER" id="PTHR43884:SF20">
    <property type="entry name" value="ACYL-COA DEHYDROGENASE FADE28"/>
    <property type="match status" value="1"/>
</dbReference>
<evidence type="ECO:0000313" key="9">
    <source>
        <dbReference type="Proteomes" id="UP000467252"/>
    </source>
</evidence>
<evidence type="ECO:0000256" key="5">
    <source>
        <dbReference type="ARBA" id="ARBA00023002"/>
    </source>
</evidence>
<sequence>MSGFADELTDLVRALAKEADPVPDGQLSALWSNVRELGLTGIGIPEDKGGSGGELDDLLVVIRELARAGVDTPIVEAATAAFAIGAADADGRFDTVVTHDELDLSGPSLSGDLGVVAFAPLARRAVVIGVAGLAVFELADADIEAVVDIAGRPSGRVRLTDSPCTHADVHADAAAERLVLARSAALIGGCWGAYDMTRRYVVERHQFGAPLVEISAVTGNLAHMAVGIRTAEAALRRAVKVAQGGGNSALRRLSAAATARIAAAQCATAVARTAHQLHGAVGITTEYGLHRFTRSLWAQRDADRSELSWCGRLGAAALAVDEETFWDQLSA</sequence>
<organism evidence="8 9">
    <name type="scientific">Mycolicibacterium pulveris</name>
    <name type="common">Mycobacterium pulveris</name>
    <dbReference type="NCBI Taxonomy" id="36813"/>
    <lineage>
        <taxon>Bacteria</taxon>
        <taxon>Bacillati</taxon>
        <taxon>Actinomycetota</taxon>
        <taxon>Actinomycetes</taxon>
        <taxon>Mycobacteriales</taxon>
        <taxon>Mycobacteriaceae</taxon>
        <taxon>Mycolicibacterium</taxon>
    </lineage>
</organism>
<reference evidence="8 9" key="1">
    <citation type="journal article" date="2019" name="Emerg. Microbes Infect.">
        <title>Comprehensive subspecies identification of 175 nontuberculous mycobacteria species based on 7547 genomic profiles.</title>
        <authorList>
            <person name="Matsumoto Y."/>
            <person name="Kinjo T."/>
            <person name="Motooka D."/>
            <person name="Nabeya D."/>
            <person name="Jung N."/>
            <person name="Uechi K."/>
            <person name="Horii T."/>
            <person name="Iida T."/>
            <person name="Fujita J."/>
            <person name="Nakamura S."/>
        </authorList>
    </citation>
    <scope>NUCLEOTIDE SEQUENCE [LARGE SCALE GENOMIC DNA]</scope>
    <source>
        <strain evidence="8 9">JCM 6370</strain>
    </source>
</reference>
<accession>A0A7I7UG00</accession>
<evidence type="ECO:0000256" key="3">
    <source>
        <dbReference type="ARBA" id="ARBA00022630"/>
    </source>
</evidence>
<keyword evidence="9" id="KW-1185">Reference proteome</keyword>
<dbReference type="InterPro" id="IPR009100">
    <property type="entry name" value="AcylCoA_DH/oxidase_NM_dom_sf"/>
</dbReference>
<dbReference type="EMBL" id="AP022599">
    <property type="protein sequence ID" value="BBY80227.1"/>
    <property type="molecule type" value="Genomic_DNA"/>
</dbReference>
<comment type="cofactor">
    <cofactor evidence="1">
        <name>FAD</name>
        <dbReference type="ChEBI" id="CHEBI:57692"/>
    </cofactor>
</comment>
<dbReference type="SUPFAM" id="SSF56645">
    <property type="entry name" value="Acyl-CoA dehydrogenase NM domain-like"/>
    <property type="match status" value="1"/>
</dbReference>
<dbReference type="Pfam" id="PF00441">
    <property type="entry name" value="Acyl-CoA_dh_1"/>
    <property type="match status" value="1"/>
</dbReference>
<keyword evidence="4" id="KW-0274">FAD</keyword>
<dbReference type="Gene3D" id="1.20.140.10">
    <property type="entry name" value="Butyryl-CoA Dehydrogenase, subunit A, domain 3"/>
    <property type="match status" value="1"/>
</dbReference>
<dbReference type="AlphaFoldDB" id="A0A7I7UG00"/>
<comment type="similarity">
    <text evidence="2">Belongs to the acyl-CoA dehydrogenase family.</text>
</comment>
<evidence type="ECO:0000256" key="4">
    <source>
        <dbReference type="ARBA" id="ARBA00022827"/>
    </source>
</evidence>
<dbReference type="RefSeq" id="WP_179962031.1">
    <property type="nucleotide sequence ID" value="NZ_AP022599.1"/>
</dbReference>
<evidence type="ECO:0000259" key="7">
    <source>
        <dbReference type="Pfam" id="PF02771"/>
    </source>
</evidence>
<dbReference type="Pfam" id="PF02771">
    <property type="entry name" value="Acyl-CoA_dh_N"/>
    <property type="match status" value="1"/>
</dbReference>